<gene>
    <name evidence="2" type="ORF">CSSPJE1EN1_LOCUS12459</name>
</gene>
<feature type="region of interest" description="Disordered" evidence="1">
    <location>
        <begin position="648"/>
        <end position="674"/>
    </location>
</feature>
<accession>A0ABP0WM99</accession>
<feature type="region of interest" description="Disordered" evidence="1">
    <location>
        <begin position="281"/>
        <end position="310"/>
    </location>
</feature>
<evidence type="ECO:0000313" key="2">
    <source>
        <dbReference type="EMBL" id="CAK9266981.1"/>
    </source>
</evidence>
<reference evidence="2" key="1">
    <citation type="submission" date="2024-02" db="EMBL/GenBank/DDBJ databases">
        <authorList>
            <consortium name="ELIXIR-Norway"/>
            <consortium name="Elixir Norway"/>
        </authorList>
    </citation>
    <scope>NUCLEOTIDE SEQUENCE</scope>
</reference>
<dbReference type="InterPro" id="IPR045288">
    <property type="entry name" value="At1g75140-like"/>
</dbReference>
<sequence length="674" mass="73734">MGKNRNETWVLLIAMACLCFVILTPRNTGAALLTQPKEKLEVGHSLNSEPGLIELHRLVEKQAAQLEQLSDLVTQLQHILDRLPLERLVSAQALEIPTREEAPESPLASGHENMVDHEAQVLTSIPPGVDNIKQDPGVSRSKDRGMTVARYKPAWSENFQFVSAVKVDADVSCLHVLPQDGKEGMSRYVAVGDVKGRIYIFFKHGDLLVDYATLSTKPVTAMLSFTLLRKNETLLITGHSDGSVLVHHIWETIHRSPSFADNHYSLAIEYVHSLVPPSSGEEGFHVSSSSENESQLDSSSGTGLNSGFQEGGSNKSITNLEMYKVGRLQYILVTDSAGKMQVFRENGTLFGVAYSSSCPLAFLQGPNTRLLFLTASGAGSLDLRSMVVRSSPCAGLNSSTVVSYAFDAAGRSRAYGFTEERDLVYVALSGDTLHFECHARTKHKLDVKGPISAHGIKGYLLVATPEHVSVYSTTLQVGFSYANIKVGGPRLLFTSSTSDIALAFVNTPLPKSQGRPIMVCNRDKLVVLAFGGGYVGMYRSNLPVHKLSDFNAKLWSSPVFLCLFLLFGAWQFLGKKRDPLAIENPVVQIGPSSMGIGYQSFEERGGLREVQHARDASLGDRWYLSSSRGVYDGKPTSYSSTSLSLRGTTVESSSFSSRRESLFKNQTRGDLNQR</sequence>
<dbReference type="InterPro" id="IPR036322">
    <property type="entry name" value="WD40_repeat_dom_sf"/>
</dbReference>
<evidence type="ECO:0000256" key="1">
    <source>
        <dbReference type="SAM" id="MobiDB-lite"/>
    </source>
</evidence>
<dbReference type="EMBL" id="OZ020114">
    <property type="protein sequence ID" value="CAK9266981.1"/>
    <property type="molecule type" value="Genomic_DNA"/>
</dbReference>
<protein>
    <submittedName>
        <fullName evidence="2">Uncharacterized protein</fullName>
    </submittedName>
</protein>
<organism evidence="2 3">
    <name type="scientific">Sphagnum jensenii</name>
    <dbReference type="NCBI Taxonomy" id="128206"/>
    <lineage>
        <taxon>Eukaryota</taxon>
        <taxon>Viridiplantae</taxon>
        <taxon>Streptophyta</taxon>
        <taxon>Embryophyta</taxon>
        <taxon>Bryophyta</taxon>
        <taxon>Sphagnophytina</taxon>
        <taxon>Sphagnopsida</taxon>
        <taxon>Sphagnales</taxon>
        <taxon>Sphagnaceae</taxon>
        <taxon>Sphagnum</taxon>
    </lineage>
</organism>
<name>A0ABP0WM99_9BRYO</name>
<feature type="compositionally biased region" description="Low complexity" evidence="1">
    <location>
        <begin position="287"/>
        <end position="300"/>
    </location>
</feature>
<proteinExistence type="predicted"/>
<dbReference type="PANTHER" id="PTHR35464">
    <property type="entry name" value="OS06G0115200 PROTEIN"/>
    <property type="match status" value="1"/>
</dbReference>
<dbReference type="Proteomes" id="UP001497444">
    <property type="component" value="Chromosome 19"/>
</dbReference>
<dbReference type="SUPFAM" id="SSF50978">
    <property type="entry name" value="WD40 repeat-like"/>
    <property type="match status" value="1"/>
</dbReference>
<feature type="compositionally biased region" description="Polar residues" evidence="1">
    <location>
        <begin position="301"/>
        <end position="310"/>
    </location>
</feature>
<keyword evidence="3" id="KW-1185">Reference proteome</keyword>
<evidence type="ECO:0000313" key="3">
    <source>
        <dbReference type="Proteomes" id="UP001497444"/>
    </source>
</evidence>
<dbReference type="PANTHER" id="PTHR35464:SF1">
    <property type="entry name" value="OS06G0115200 PROTEIN"/>
    <property type="match status" value="1"/>
</dbReference>
<feature type="compositionally biased region" description="Polar residues" evidence="1">
    <location>
        <begin position="663"/>
        <end position="674"/>
    </location>
</feature>